<dbReference type="AlphaFoldDB" id="A0A183KC67"/>
<reference evidence="3" key="1">
    <citation type="submission" date="2016-06" db="UniProtKB">
        <authorList>
            <consortium name="WormBaseParasite"/>
        </authorList>
    </citation>
    <scope>IDENTIFICATION</scope>
</reference>
<protein>
    <submittedName>
        <fullName evidence="3">Cbb3-type cytochrome oxidase assembly protein CcoS</fullName>
    </submittedName>
</protein>
<keyword evidence="2" id="KW-1185">Reference proteome</keyword>
<dbReference type="WBParaSite" id="SCUD_0001261001-mRNA-1">
    <property type="protein sequence ID" value="SCUD_0001261001-mRNA-1"/>
    <property type="gene ID" value="SCUD_0001261001"/>
</dbReference>
<dbReference type="Proteomes" id="UP000279833">
    <property type="component" value="Unassembled WGS sequence"/>
</dbReference>
<evidence type="ECO:0000313" key="2">
    <source>
        <dbReference type="Proteomes" id="UP000279833"/>
    </source>
</evidence>
<organism evidence="3">
    <name type="scientific">Schistosoma curassoni</name>
    <dbReference type="NCBI Taxonomy" id="6186"/>
    <lineage>
        <taxon>Eukaryota</taxon>
        <taxon>Metazoa</taxon>
        <taxon>Spiralia</taxon>
        <taxon>Lophotrochozoa</taxon>
        <taxon>Platyhelminthes</taxon>
        <taxon>Trematoda</taxon>
        <taxon>Digenea</taxon>
        <taxon>Strigeidida</taxon>
        <taxon>Schistosomatoidea</taxon>
        <taxon>Schistosomatidae</taxon>
        <taxon>Schistosoma</taxon>
    </lineage>
</organism>
<dbReference type="EMBL" id="UZAK01035246">
    <property type="protein sequence ID" value="VDP49473.1"/>
    <property type="molecule type" value="Genomic_DNA"/>
</dbReference>
<sequence>MVVILAVLMMAGLILGLLLLRSFSMDDYPEINLRENV</sequence>
<dbReference type="STRING" id="6186.A0A183KC67"/>
<evidence type="ECO:0000313" key="3">
    <source>
        <dbReference type="WBParaSite" id="SCUD_0001261001-mRNA-1"/>
    </source>
</evidence>
<proteinExistence type="predicted"/>
<gene>
    <name evidence="1" type="ORF">SCUD_LOCUS12607</name>
</gene>
<reference evidence="1 2" key="2">
    <citation type="submission" date="2018-11" db="EMBL/GenBank/DDBJ databases">
        <authorList>
            <consortium name="Pathogen Informatics"/>
        </authorList>
    </citation>
    <scope>NUCLEOTIDE SEQUENCE [LARGE SCALE GENOMIC DNA]</scope>
    <source>
        <strain evidence="1">Dakar</strain>
        <strain evidence="2">Dakar, Senegal</strain>
    </source>
</reference>
<evidence type="ECO:0000313" key="1">
    <source>
        <dbReference type="EMBL" id="VDP49473.1"/>
    </source>
</evidence>
<accession>A0A183KC67</accession>
<name>A0A183KC67_9TREM</name>